<dbReference type="PROSITE" id="PS51192">
    <property type="entry name" value="HELICASE_ATP_BIND_1"/>
    <property type="match status" value="1"/>
</dbReference>
<dbReference type="InterPro" id="IPR008969">
    <property type="entry name" value="CarboxyPept-like_regulatory"/>
</dbReference>
<proteinExistence type="predicted"/>
<feature type="domain" description="Helicase C-terminal" evidence="2">
    <location>
        <begin position="404"/>
        <end position="585"/>
    </location>
</feature>
<dbReference type="InterPro" id="IPR014001">
    <property type="entry name" value="Helicase_ATP-bd"/>
</dbReference>
<dbReference type="InterPro" id="IPR013670">
    <property type="entry name" value="EcoEI_R_C_dom"/>
</dbReference>
<dbReference type="GO" id="GO:0003677">
    <property type="term" value="F:DNA binding"/>
    <property type="evidence" value="ECO:0007669"/>
    <property type="project" value="InterPro"/>
</dbReference>
<dbReference type="SUPFAM" id="SSF49464">
    <property type="entry name" value="Carboxypeptidase regulatory domain-like"/>
    <property type="match status" value="1"/>
</dbReference>
<gene>
    <name evidence="3" type="ORF">FVE67_07270</name>
</gene>
<dbReference type="PROSITE" id="PS51194">
    <property type="entry name" value="HELICASE_CTER"/>
    <property type="match status" value="1"/>
</dbReference>
<evidence type="ECO:0000313" key="3">
    <source>
        <dbReference type="EMBL" id="QJA06607.1"/>
    </source>
</evidence>
<dbReference type="KEGG" id="tmai:FVE67_07270"/>
<dbReference type="PANTHER" id="PTHR47396">
    <property type="entry name" value="TYPE I RESTRICTION ENZYME ECOKI R PROTEIN"/>
    <property type="match status" value="1"/>
</dbReference>
<dbReference type="InterPro" id="IPR001650">
    <property type="entry name" value="Helicase_C-like"/>
</dbReference>
<dbReference type="Proteomes" id="UP000501253">
    <property type="component" value="Chromosome"/>
</dbReference>
<dbReference type="InterPro" id="IPR027417">
    <property type="entry name" value="P-loop_NTPase"/>
</dbReference>
<dbReference type="Gene3D" id="3.90.1570.30">
    <property type="match status" value="1"/>
</dbReference>
<dbReference type="Pfam" id="PF04851">
    <property type="entry name" value="ResIII"/>
    <property type="match status" value="1"/>
</dbReference>
<keyword evidence="3" id="KW-0067">ATP-binding</keyword>
<keyword evidence="4" id="KW-1185">Reference proteome</keyword>
<dbReference type="SMART" id="SM00487">
    <property type="entry name" value="DEXDc"/>
    <property type="match status" value="1"/>
</dbReference>
<dbReference type="InterPro" id="IPR006935">
    <property type="entry name" value="Helicase/UvrB_N"/>
</dbReference>
<name>A0A6H1WTS2_9BACT</name>
<dbReference type="GO" id="GO:0016787">
    <property type="term" value="F:hydrolase activity"/>
    <property type="evidence" value="ECO:0007669"/>
    <property type="project" value="InterPro"/>
</dbReference>
<dbReference type="GO" id="GO:0004386">
    <property type="term" value="F:helicase activity"/>
    <property type="evidence" value="ECO:0007669"/>
    <property type="project" value="UniProtKB-KW"/>
</dbReference>
<dbReference type="AlphaFoldDB" id="A0A6H1WTS2"/>
<keyword evidence="3" id="KW-0378">Hydrolase</keyword>
<organism evidence="3 4">
    <name type="scientific">Thermosulfurimonas marina</name>
    <dbReference type="NCBI Taxonomy" id="2047767"/>
    <lineage>
        <taxon>Bacteria</taxon>
        <taxon>Pseudomonadati</taxon>
        <taxon>Thermodesulfobacteriota</taxon>
        <taxon>Thermodesulfobacteria</taxon>
        <taxon>Thermodesulfobacteriales</taxon>
        <taxon>Thermodesulfobacteriaceae</taxon>
        <taxon>Thermosulfurimonas</taxon>
    </lineage>
</organism>
<dbReference type="GO" id="GO:0006304">
    <property type="term" value="P:DNA modification"/>
    <property type="evidence" value="ECO:0007669"/>
    <property type="project" value="InterPro"/>
</dbReference>
<protein>
    <submittedName>
        <fullName evidence="3">DEAD/DEAH box helicase</fullName>
    </submittedName>
</protein>
<keyword evidence="3" id="KW-0347">Helicase</keyword>
<dbReference type="InterPro" id="IPR029464">
    <property type="entry name" value="HSDR_N"/>
</dbReference>
<dbReference type="CDD" id="cd18032">
    <property type="entry name" value="DEXHc_RE_I_III_res"/>
    <property type="match status" value="1"/>
</dbReference>
<dbReference type="PANTHER" id="PTHR47396:SF1">
    <property type="entry name" value="ATP-DEPENDENT HELICASE IRC3-RELATED"/>
    <property type="match status" value="1"/>
</dbReference>
<dbReference type="NCBIfam" id="NF046051">
    <property type="entry name" value="restrict_EcoAI"/>
    <property type="match status" value="1"/>
</dbReference>
<reference evidence="3 4" key="1">
    <citation type="submission" date="2019-08" db="EMBL/GenBank/DDBJ databases">
        <title>Complete genome sequence of Thermosulfurimonas marina SU872T, an anaerobic thermophilic chemolithoautotrophic bacterium isolated from a shallow marine hydrothermal vent.</title>
        <authorList>
            <person name="Allioux M."/>
            <person name="Jebbar M."/>
            <person name="Slobodkina G."/>
            <person name="Slobodkin A."/>
            <person name="Moalic Y."/>
            <person name="Frolova A."/>
            <person name="Shao Z."/>
            <person name="Alain K."/>
        </authorList>
    </citation>
    <scope>NUCLEOTIDE SEQUENCE [LARGE SCALE GENOMIC DNA]</scope>
    <source>
        <strain evidence="3 4">SU872</strain>
    </source>
</reference>
<dbReference type="Gene3D" id="2.60.40.1120">
    <property type="entry name" value="Carboxypeptidase-like, regulatory domain"/>
    <property type="match status" value="1"/>
</dbReference>
<dbReference type="Gene3D" id="3.40.50.300">
    <property type="entry name" value="P-loop containing nucleotide triphosphate hydrolases"/>
    <property type="match status" value="2"/>
</dbReference>
<dbReference type="GO" id="GO:0005524">
    <property type="term" value="F:ATP binding"/>
    <property type="evidence" value="ECO:0007669"/>
    <property type="project" value="InterPro"/>
</dbReference>
<evidence type="ECO:0000313" key="4">
    <source>
        <dbReference type="Proteomes" id="UP000501253"/>
    </source>
</evidence>
<dbReference type="REBASE" id="402318">
    <property type="entry name" value="Tma872ORF7265P"/>
</dbReference>
<dbReference type="Pfam" id="PF00271">
    <property type="entry name" value="Helicase_C"/>
    <property type="match status" value="1"/>
</dbReference>
<dbReference type="SUPFAM" id="SSF52540">
    <property type="entry name" value="P-loop containing nucleoside triphosphate hydrolases"/>
    <property type="match status" value="2"/>
</dbReference>
<keyword evidence="3" id="KW-0547">Nucleotide-binding</keyword>
<dbReference type="GO" id="GO:0005829">
    <property type="term" value="C:cytosol"/>
    <property type="evidence" value="ECO:0007669"/>
    <property type="project" value="TreeGrafter"/>
</dbReference>
<evidence type="ECO:0000259" key="1">
    <source>
        <dbReference type="PROSITE" id="PS51192"/>
    </source>
</evidence>
<accession>A0A6H1WTS2</accession>
<dbReference type="EMBL" id="CP042909">
    <property type="protein sequence ID" value="QJA06607.1"/>
    <property type="molecule type" value="Genomic_DNA"/>
</dbReference>
<feature type="domain" description="Helicase ATP-binding" evidence="1">
    <location>
        <begin position="173"/>
        <end position="329"/>
    </location>
</feature>
<dbReference type="InterPro" id="IPR050742">
    <property type="entry name" value="Helicase_Restrict-Modif_Enz"/>
</dbReference>
<dbReference type="Pfam" id="PF13588">
    <property type="entry name" value="HSDR_N_2"/>
    <property type="match status" value="1"/>
</dbReference>
<sequence length="842" mass="97092">MKLMLNEAETRAKLIDPKLHESGWSEELIQRELKITEGRIIDEYGNRKEGVKPDYILFLERYFPIAIVEAKDESKHHAAGMQQAKRYAEMLNVPFAYSTNGHKIEEYDFITKQQRTLDKFPSPQELWERYSLWKFNKTLPFNKEENPLLYPYKIVRNKTPRYYQIAAVKNVIEAFLNGKKRILLTMATGTGKTEIAFWITWKLYHTHKVRRVLYIADRIMLRDQAYNRFEPFEGKREIIKEGKASQIRDIYFATYQTLYSEKNGKRLYQEYPPDFFDMVIIDECHRSGYGRWKEILDYFKDAVHFGMTATPKRDDNIDTYAYFGTPVYVYSLGQGIEDGFLAPYKIHKIYMNIDKKGGISLTDIASEGAIIEAPEETEIKDFYSVGEFEREIILPDRTEAMTKKLAEILKIYGPTEKTIVFCVTKEHALDVVKILQNELAYDITSTGINADDFVVRIVDEEPNAIELAQKMADPESQTPVIAVTVDLLSTGVDIPPVKNIVFMKPIASKVLFKQIMGRGSRISEDTDKFYFRILDFVNATRLLDPWDMPPEEYIPDILEGPFDYFLKGKVVDSEDGTPIANAKITAKLGVNMVKPARTDENGEFIIDGCPHSPIKVKVEAKDYKPREVSVDPTPFKDKIAVVIELKKKRPKEGKVVIKGINVYVEEELYVEVEGEKLNKARYIEYARENVKKKVLTLDDLRKIWIDKESRKRFLEDLKAKSINPELIAQLLDRPDADAFDIIAHVAFDAPILSRDDRAQALLNEKQQFLNSFNETAKRVLLNLIEKYKIGGIDEISTEALTTPDIEKIGKLKEIIDSFGGIDRLKHTLENISWSLYEVGGVR</sequence>
<evidence type="ECO:0000259" key="2">
    <source>
        <dbReference type="PROSITE" id="PS51194"/>
    </source>
</evidence>
<dbReference type="Pfam" id="PF08463">
    <property type="entry name" value="EcoEI_R_C"/>
    <property type="match status" value="1"/>
</dbReference>
<dbReference type="Pfam" id="PF13620">
    <property type="entry name" value="CarboxypepD_reg"/>
    <property type="match status" value="1"/>
</dbReference>